<organism evidence="1 2">
    <name type="scientific">Anoxybacterium hadale</name>
    <dbReference type="NCBI Taxonomy" id="3408580"/>
    <lineage>
        <taxon>Bacteria</taxon>
        <taxon>Bacillati</taxon>
        <taxon>Bacillota</taxon>
        <taxon>Clostridia</taxon>
        <taxon>Peptostreptococcales</taxon>
        <taxon>Anaerovoracaceae</taxon>
        <taxon>Anoxybacterium</taxon>
    </lineage>
</organism>
<accession>A0ACD1A8I6</accession>
<dbReference type="EMBL" id="CP042469">
    <property type="protein sequence ID" value="QOX62661.1"/>
    <property type="molecule type" value="Genomic_DNA"/>
</dbReference>
<gene>
    <name evidence="1" type="ORF">FRZ06_04510</name>
</gene>
<evidence type="ECO:0000313" key="2">
    <source>
        <dbReference type="Proteomes" id="UP000594014"/>
    </source>
</evidence>
<keyword evidence="2" id="KW-1185">Reference proteome</keyword>
<evidence type="ECO:0000313" key="1">
    <source>
        <dbReference type="EMBL" id="QOX62661.1"/>
    </source>
</evidence>
<sequence length="194" mass="22278">MIHKNELNGADINTGEMDAIRQAGWVFRDLAGWMRAYMISSFEELSDLDAVRLRLTQMPMEFGNILRLYFGNEMADTYTTMFSDYIASVEAMIDAQKNGDDNAVNGYMEQIHHNLHHSSMILSQINPFWKESEWRALFFRYLLLTIDEANALLSGDDRKSAEIYETLLSVATQMANYFVNGLSQYIDSNMSPVQ</sequence>
<protein>
    <submittedName>
        <fullName evidence="1">Uncharacterized protein</fullName>
    </submittedName>
</protein>
<reference evidence="1" key="1">
    <citation type="submission" date="2019-08" db="EMBL/GenBank/DDBJ databases">
        <title>Genome sequence of Clostridiales bacterium MT110.</title>
        <authorList>
            <person name="Cao J."/>
        </authorList>
    </citation>
    <scope>NUCLEOTIDE SEQUENCE</scope>
    <source>
        <strain evidence="1">MT110</strain>
    </source>
</reference>
<dbReference type="Proteomes" id="UP000594014">
    <property type="component" value="Chromosome"/>
</dbReference>
<proteinExistence type="predicted"/>
<name>A0ACD1A8I6_9FIRM</name>